<organism evidence="3 4">
    <name type="scientific">Phytophthora lilii</name>
    <dbReference type="NCBI Taxonomy" id="2077276"/>
    <lineage>
        <taxon>Eukaryota</taxon>
        <taxon>Sar</taxon>
        <taxon>Stramenopiles</taxon>
        <taxon>Oomycota</taxon>
        <taxon>Peronosporomycetes</taxon>
        <taxon>Peronosporales</taxon>
        <taxon>Peronosporaceae</taxon>
        <taxon>Phytophthora</taxon>
    </lineage>
</organism>
<evidence type="ECO:0000256" key="1">
    <source>
        <dbReference type="SAM" id="MobiDB-lite"/>
    </source>
</evidence>
<evidence type="ECO:0000259" key="2">
    <source>
        <dbReference type="Pfam" id="PF22936"/>
    </source>
</evidence>
<dbReference type="OrthoDB" id="126665at2759"/>
<sequence length="169" mass="18743">MEAGIGSLERQSHVHSAEDLKRHIETKVHHELARNRYVLKQGTPESKETRQEKALQATAPKTTPTALQAPTVEAALVSSMKCTFHGRNKFHGRRSNDETNNREYGIITFTTLDLTHETPDVSLAAHEAAHDPVWTIDSGCTRHVTANPQWFEKLIPTAGKAITVGGNPY</sequence>
<proteinExistence type="predicted"/>
<dbReference type="Pfam" id="PF22936">
    <property type="entry name" value="Pol_BBD"/>
    <property type="match status" value="1"/>
</dbReference>
<feature type="domain" description="Retrovirus-related Pol polyprotein from transposon TNT 1-94-like beta-barrel" evidence="2">
    <location>
        <begin position="134"/>
        <end position="167"/>
    </location>
</feature>
<keyword evidence="4" id="KW-1185">Reference proteome</keyword>
<dbReference type="EMBL" id="BSXW01001389">
    <property type="protein sequence ID" value="GMF36384.1"/>
    <property type="molecule type" value="Genomic_DNA"/>
</dbReference>
<evidence type="ECO:0000313" key="3">
    <source>
        <dbReference type="EMBL" id="GMF36384.1"/>
    </source>
</evidence>
<reference evidence="3" key="1">
    <citation type="submission" date="2023-04" db="EMBL/GenBank/DDBJ databases">
        <title>Phytophthora lilii NBRC 32176.</title>
        <authorList>
            <person name="Ichikawa N."/>
            <person name="Sato H."/>
            <person name="Tonouchi N."/>
        </authorList>
    </citation>
    <scope>NUCLEOTIDE SEQUENCE</scope>
    <source>
        <strain evidence="3">NBRC 32176</strain>
    </source>
</reference>
<feature type="region of interest" description="Disordered" evidence="1">
    <location>
        <begin position="39"/>
        <end position="63"/>
    </location>
</feature>
<gene>
    <name evidence="3" type="ORF">Plil01_001540400</name>
</gene>
<accession>A0A9W6XDI5</accession>
<dbReference type="AlphaFoldDB" id="A0A9W6XDI5"/>
<dbReference type="InterPro" id="IPR054722">
    <property type="entry name" value="PolX-like_BBD"/>
</dbReference>
<protein>
    <submittedName>
        <fullName evidence="3">Unnamed protein product</fullName>
    </submittedName>
</protein>
<dbReference type="Proteomes" id="UP001165083">
    <property type="component" value="Unassembled WGS sequence"/>
</dbReference>
<comment type="caution">
    <text evidence="3">The sequence shown here is derived from an EMBL/GenBank/DDBJ whole genome shotgun (WGS) entry which is preliminary data.</text>
</comment>
<name>A0A9W6XDI5_9STRA</name>
<evidence type="ECO:0000313" key="4">
    <source>
        <dbReference type="Proteomes" id="UP001165083"/>
    </source>
</evidence>